<evidence type="ECO:0000256" key="7">
    <source>
        <dbReference type="ARBA" id="ARBA00048558"/>
    </source>
</evidence>
<dbReference type="InterPro" id="IPR036477">
    <property type="entry name" value="Formyl_transf_N_sf"/>
</dbReference>
<dbReference type="GO" id="GO:0005829">
    <property type="term" value="C:cytosol"/>
    <property type="evidence" value="ECO:0007669"/>
    <property type="project" value="TreeGrafter"/>
</dbReference>
<evidence type="ECO:0000313" key="11">
    <source>
        <dbReference type="Proteomes" id="UP000823936"/>
    </source>
</evidence>
<proteinExistence type="inferred from homology"/>
<evidence type="ECO:0000256" key="1">
    <source>
        <dbReference type="ARBA" id="ARBA00002606"/>
    </source>
</evidence>
<dbReference type="EC" id="2.1.2.9" evidence="3"/>
<dbReference type="PANTHER" id="PTHR11138:SF5">
    <property type="entry name" value="METHIONYL-TRNA FORMYLTRANSFERASE, MITOCHONDRIAL"/>
    <property type="match status" value="1"/>
</dbReference>
<evidence type="ECO:0000259" key="9">
    <source>
        <dbReference type="Pfam" id="PF02911"/>
    </source>
</evidence>
<dbReference type="EMBL" id="DXHU01000006">
    <property type="protein sequence ID" value="HIV98540.1"/>
    <property type="molecule type" value="Genomic_DNA"/>
</dbReference>
<dbReference type="Gene3D" id="3.40.50.170">
    <property type="entry name" value="Formyl transferase, N-terminal domain"/>
    <property type="match status" value="1"/>
</dbReference>
<evidence type="ECO:0000256" key="3">
    <source>
        <dbReference type="ARBA" id="ARBA00012261"/>
    </source>
</evidence>
<dbReference type="Pfam" id="PF00551">
    <property type="entry name" value="Formyl_trans_N"/>
    <property type="match status" value="1"/>
</dbReference>
<accession>A0A9D1PSZ8</accession>
<dbReference type="InterPro" id="IPR002376">
    <property type="entry name" value="Formyl_transf_N"/>
</dbReference>
<dbReference type="InterPro" id="IPR011034">
    <property type="entry name" value="Formyl_transferase-like_C_sf"/>
</dbReference>
<comment type="caution">
    <text evidence="10">The sequence shown here is derived from an EMBL/GenBank/DDBJ whole genome shotgun (WGS) entry which is preliminary data.</text>
</comment>
<evidence type="ECO:0000256" key="5">
    <source>
        <dbReference type="ARBA" id="ARBA00022679"/>
    </source>
</evidence>
<organism evidence="10 11">
    <name type="scientific">Candidatus Ornithospirochaeta avicola</name>
    <dbReference type="NCBI Taxonomy" id="2840896"/>
    <lineage>
        <taxon>Bacteria</taxon>
        <taxon>Pseudomonadati</taxon>
        <taxon>Spirochaetota</taxon>
        <taxon>Spirochaetia</taxon>
        <taxon>Spirochaetales</taxon>
        <taxon>Spirochaetaceae</taxon>
        <taxon>Spirochaetaceae incertae sedis</taxon>
        <taxon>Candidatus Ornithospirochaeta</taxon>
    </lineage>
</organism>
<gene>
    <name evidence="10" type="ORF">IAB12_02020</name>
</gene>
<dbReference type="PANTHER" id="PTHR11138">
    <property type="entry name" value="METHIONYL-TRNA FORMYLTRANSFERASE"/>
    <property type="match status" value="1"/>
</dbReference>
<sequence length="308" mass="34260">MKILFAATSAIAVETLERLNELSLVSAVLTSPDERGKRGKELIAPPVKVKALELSLPVYQFDSLKKEARSALAPLGCDTLVSFSYGKIFGPKFLSLFERKYNIHPSALPEFRGCSPLFSTILSRKKESRVCIQNIALGVDEGEIINYKDYVLDGTETSESLEKKISSIASSLASETFSHINDYEEKEQSGEASYTYFIKKEDGRLDFERPAEELHARIRACWPWPKAFCLYAGETLIISGVYGSVFSLDEKCTEKPGTVVAFVKGKGLKVSTSDYYIYISRLQKPGKKEMDAQSFINGDKRIIGALLC</sequence>
<dbReference type="GO" id="GO:0004479">
    <property type="term" value="F:methionyl-tRNA formyltransferase activity"/>
    <property type="evidence" value="ECO:0007669"/>
    <property type="project" value="UniProtKB-EC"/>
</dbReference>
<evidence type="ECO:0000256" key="4">
    <source>
        <dbReference type="ARBA" id="ARBA00016014"/>
    </source>
</evidence>
<evidence type="ECO:0000313" key="10">
    <source>
        <dbReference type="EMBL" id="HIV98540.1"/>
    </source>
</evidence>
<dbReference type="CDD" id="cd08704">
    <property type="entry name" value="Met_tRNA_FMT_C"/>
    <property type="match status" value="1"/>
</dbReference>
<reference evidence="10" key="2">
    <citation type="submission" date="2021-04" db="EMBL/GenBank/DDBJ databases">
        <authorList>
            <person name="Gilroy R."/>
        </authorList>
    </citation>
    <scope>NUCLEOTIDE SEQUENCE</scope>
    <source>
        <strain evidence="10">Gambia11-129</strain>
    </source>
</reference>
<reference evidence="10" key="1">
    <citation type="journal article" date="2021" name="PeerJ">
        <title>Extensive microbial diversity within the chicken gut microbiome revealed by metagenomics and culture.</title>
        <authorList>
            <person name="Gilroy R."/>
            <person name="Ravi A."/>
            <person name="Getino M."/>
            <person name="Pursley I."/>
            <person name="Horton D.L."/>
            <person name="Alikhan N.F."/>
            <person name="Baker D."/>
            <person name="Gharbi K."/>
            <person name="Hall N."/>
            <person name="Watson M."/>
            <person name="Adriaenssens E.M."/>
            <person name="Foster-Nyarko E."/>
            <person name="Jarju S."/>
            <person name="Secka A."/>
            <person name="Antonio M."/>
            <person name="Oren A."/>
            <person name="Chaudhuri R.R."/>
            <person name="La Ragione R."/>
            <person name="Hildebrand F."/>
            <person name="Pallen M.J."/>
        </authorList>
    </citation>
    <scope>NUCLEOTIDE SEQUENCE</scope>
    <source>
        <strain evidence="10">Gambia11-129</strain>
    </source>
</reference>
<dbReference type="InterPro" id="IPR044135">
    <property type="entry name" value="Met-tRNA-FMT_C"/>
</dbReference>
<dbReference type="Proteomes" id="UP000823936">
    <property type="component" value="Unassembled WGS sequence"/>
</dbReference>
<keyword evidence="5" id="KW-0808">Transferase</keyword>
<dbReference type="SUPFAM" id="SSF53328">
    <property type="entry name" value="Formyltransferase"/>
    <property type="match status" value="1"/>
</dbReference>
<evidence type="ECO:0000256" key="6">
    <source>
        <dbReference type="ARBA" id="ARBA00022917"/>
    </source>
</evidence>
<feature type="domain" description="Formyl transferase N-terminal" evidence="8">
    <location>
        <begin position="3"/>
        <end position="171"/>
    </location>
</feature>
<comment type="function">
    <text evidence="1">Attaches a formyl group to the free amino group of methionyl-tRNA(fMet). The formyl group appears to play a dual role in the initiator identity of N-formylmethionyl-tRNA by promoting its recognition by IF2 and preventing the misappropriation of this tRNA by the elongation apparatus.</text>
</comment>
<dbReference type="Pfam" id="PF02911">
    <property type="entry name" value="Formyl_trans_C"/>
    <property type="match status" value="1"/>
</dbReference>
<comment type="similarity">
    <text evidence="2">Belongs to the Fmt family.</text>
</comment>
<dbReference type="InterPro" id="IPR037022">
    <property type="entry name" value="Formyl_trans_C_sf"/>
</dbReference>
<comment type="catalytic activity">
    <reaction evidence="7">
        <text>L-methionyl-tRNA(fMet) + (6R)-10-formyltetrahydrofolate = N-formyl-L-methionyl-tRNA(fMet) + (6S)-5,6,7,8-tetrahydrofolate + H(+)</text>
        <dbReference type="Rhea" id="RHEA:24380"/>
        <dbReference type="Rhea" id="RHEA-COMP:9952"/>
        <dbReference type="Rhea" id="RHEA-COMP:9953"/>
        <dbReference type="ChEBI" id="CHEBI:15378"/>
        <dbReference type="ChEBI" id="CHEBI:57453"/>
        <dbReference type="ChEBI" id="CHEBI:78530"/>
        <dbReference type="ChEBI" id="CHEBI:78844"/>
        <dbReference type="ChEBI" id="CHEBI:195366"/>
        <dbReference type="EC" id="2.1.2.9"/>
    </reaction>
</comment>
<dbReference type="AlphaFoldDB" id="A0A9D1PSZ8"/>
<evidence type="ECO:0000256" key="2">
    <source>
        <dbReference type="ARBA" id="ARBA00010699"/>
    </source>
</evidence>
<dbReference type="Gene3D" id="3.10.25.10">
    <property type="entry name" value="Formyl transferase, C-terminal domain"/>
    <property type="match status" value="1"/>
</dbReference>
<dbReference type="InterPro" id="IPR005793">
    <property type="entry name" value="Formyl_trans_C"/>
</dbReference>
<name>A0A9D1PSZ8_9SPIO</name>
<keyword evidence="6" id="KW-0648">Protein biosynthesis</keyword>
<feature type="domain" description="Formyl transferase C-terminal" evidence="9">
    <location>
        <begin position="198"/>
        <end position="299"/>
    </location>
</feature>
<evidence type="ECO:0000259" key="8">
    <source>
        <dbReference type="Pfam" id="PF00551"/>
    </source>
</evidence>
<dbReference type="SUPFAM" id="SSF50486">
    <property type="entry name" value="FMT C-terminal domain-like"/>
    <property type="match status" value="1"/>
</dbReference>
<protein>
    <recommendedName>
        <fullName evidence="4">Methionyl-tRNA formyltransferase</fullName>
        <ecNumber evidence="3">2.1.2.9</ecNumber>
    </recommendedName>
</protein>